<dbReference type="EMBL" id="JAZHOF010000005">
    <property type="protein sequence ID" value="MEJ8572516.1"/>
    <property type="molecule type" value="Genomic_DNA"/>
</dbReference>
<keyword evidence="2" id="KW-0808">Transferase</keyword>
<comment type="caution">
    <text evidence="5">The sequence shown here is derived from an EMBL/GenBank/DDBJ whole genome shotgun (WGS) entry which is preliminary data.</text>
</comment>
<dbReference type="PANTHER" id="PTHR43464:SF19">
    <property type="entry name" value="UBIQUINONE BIOSYNTHESIS O-METHYLTRANSFERASE, MITOCHONDRIAL"/>
    <property type="match status" value="1"/>
</dbReference>
<dbReference type="AlphaFoldDB" id="A0AAW9RY40"/>
<dbReference type="RefSeq" id="WP_340330443.1">
    <property type="nucleotide sequence ID" value="NZ_JAZHOF010000005.1"/>
</dbReference>
<name>A0AAW9RY40_9HYPH</name>
<dbReference type="Proteomes" id="UP001378188">
    <property type="component" value="Unassembled WGS sequence"/>
</dbReference>
<dbReference type="InterPro" id="IPR013216">
    <property type="entry name" value="Methyltransf_11"/>
</dbReference>
<dbReference type="GO" id="GO:0008757">
    <property type="term" value="F:S-adenosylmethionine-dependent methyltransferase activity"/>
    <property type="evidence" value="ECO:0007669"/>
    <property type="project" value="InterPro"/>
</dbReference>
<keyword evidence="1 5" id="KW-0489">Methyltransferase</keyword>
<keyword evidence="6" id="KW-1185">Reference proteome</keyword>
<dbReference type="GO" id="GO:0032259">
    <property type="term" value="P:methylation"/>
    <property type="evidence" value="ECO:0007669"/>
    <property type="project" value="UniProtKB-KW"/>
</dbReference>
<dbReference type="SUPFAM" id="SSF53335">
    <property type="entry name" value="S-adenosyl-L-methionine-dependent methyltransferases"/>
    <property type="match status" value="1"/>
</dbReference>
<proteinExistence type="predicted"/>
<dbReference type="SUPFAM" id="SSF48452">
    <property type="entry name" value="TPR-like"/>
    <property type="match status" value="1"/>
</dbReference>
<evidence type="ECO:0000259" key="4">
    <source>
        <dbReference type="Pfam" id="PF08241"/>
    </source>
</evidence>
<feature type="domain" description="Methyltransferase type 11" evidence="4">
    <location>
        <begin position="132"/>
        <end position="223"/>
    </location>
</feature>
<evidence type="ECO:0000256" key="2">
    <source>
        <dbReference type="ARBA" id="ARBA00022679"/>
    </source>
</evidence>
<protein>
    <submittedName>
        <fullName evidence="5">Methyltransferase domain-containing protein</fullName>
    </submittedName>
</protein>
<keyword evidence="3" id="KW-0949">S-adenosyl-L-methionine</keyword>
<reference evidence="5 6" key="1">
    <citation type="submission" date="2024-02" db="EMBL/GenBank/DDBJ databases">
        <title>Genome analysis and characterization of Microbaculum marinisediminis sp. nov., isolated from marine sediment.</title>
        <authorList>
            <person name="Du Z.-J."/>
            <person name="Ye Y.-Q."/>
            <person name="Zhang Z.-R."/>
            <person name="Yuan S.-M."/>
            <person name="Zhang X.-Y."/>
        </authorList>
    </citation>
    <scope>NUCLEOTIDE SEQUENCE [LARGE SCALE GENOMIC DNA]</scope>
    <source>
        <strain evidence="5 6">SDUM1044001</strain>
    </source>
</reference>
<dbReference type="InterPro" id="IPR029063">
    <property type="entry name" value="SAM-dependent_MTases_sf"/>
</dbReference>
<accession>A0AAW9RY40</accession>
<evidence type="ECO:0000256" key="1">
    <source>
        <dbReference type="ARBA" id="ARBA00022603"/>
    </source>
</evidence>
<evidence type="ECO:0000256" key="3">
    <source>
        <dbReference type="ARBA" id="ARBA00022691"/>
    </source>
</evidence>
<dbReference type="PANTHER" id="PTHR43464">
    <property type="entry name" value="METHYLTRANSFERASE"/>
    <property type="match status" value="1"/>
</dbReference>
<dbReference type="Gene3D" id="3.40.50.150">
    <property type="entry name" value="Vaccinia Virus protein VP39"/>
    <property type="match status" value="1"/>
</dbReference>
<evidence type="ECO:0000313" key="6">
    <source>
        <dbReference type="Proteomes" id="UP001378188"/>
    </source>
</evidence>
<dbReference type="Gene3D" id="1.25.40.10">
    <property type="entry name" value="Tetratricopeptide repeat domain"/>
    <property type="match status" value="1"/>
</dbReference>
<evidence type="ECO:0000313" key="5">
    <source>
        <dbReference type="EMBL" id="MEJ8572516.1"/>
    </source>
</evidence>
<dbReference type="InterPro" id="IPR011990">
    <property type="entry name" value="TPR-like_helical_dom_sf"/>
</dbReference>
<dbReference type="CDD" id="cd02440">
    <property type="entry name" value="AdoMet_MTases"/>
    <property type="match status" value="1"/>
</dbReference>
<dbReference type="Pfam" id="PF08241">
    <property type="entry name" value="Methyltransf_11"/>
    <property type="match status" value="1"/>
</dbReference>
<organism evidence="5 6">
    <name type="scientific">Microbaculum marinum</name>
    <dbReference type="NCBI Taxonomy" id="1764581"/>
    <lineage>
        <taxon>Bacteria</taxon>
        <taxon>Pseudomonadati</taxon>
        <taxon>Pseudomonadota</taxon>
        <taxon>Alphaproteobacteria</taxon>
        <taxon>Hyphomicrobiales</taxon>
        <taxon>Tepidamorphaceae</taxon>
        <taxon>Microbaculum</taxon>
    </lineage>
</organism>
<gene>
    <name evidence="5" type="ORF">V3328_13580</name>
</gene>
<sequence>MMLAEGGDAEGALSVLDQALEIAPGWAAGWCVRADLAERAGLRSEAVAALRRAAGLDPDDLMGAGLRLAALGAVPVPDAMPQAYVRTLFDQYAPRFDRALVEGLDYAAPWHLRDLLCGWLAERGRDRFARVLDLGCGTGLLGEALRGSVSWLEGIDLSPGMLAEAAAKGVYDRVVEGDAVAVLSGERETCDLVAAADVLGYLGDLSAVFLAAARALVPGGLFAASAERYDGAGYMLGPGLRFAHSQAYLQACAATAGLTVAATAQVRLRSERGEPVDGLILLAGKPAVAAATGDVLARVDEPEAPGRLPQ</sequence>